<dbReference type="PANTHER" id="PTHR31718">
    <property type="entry name" value="PLAT DOMAIN-CONTAINING PROTEIN"/>
    <property type="match status" value="1"/>
</dbReference>
<protein>
    <submittedName>
        <fullName evidence="2">Uncharacterized protein</fullName>
    </submittedName>
</protein>
<comment type="caution">
    <text evidence="2">The sequence shown here is derived from an EMBL/GenBank/DDBJ whole genome shotgun (WGS) entry which is preliminary data.</text>
</comment>
<dbReference type="InterPro" id="IPR036392">
    <property type="entry name" value="PLAT/LH2_dom_sf"/>
</dbReference>
<feature type="chain" id="PRO_5041227498" evidence="1">
    <location>
        <begin position="20"/>
        <end position="167"/>
    </location>
</feature>
<dbReference type="Pfam" id="PF06232">
    <property type="entry name" value="ATS3"/>
    <property type="match status" value="1"/>
</dbReference>
<keyword evidence="3" id="KW-1185">Reference proteome</keyword>
<dbReference type="InterPro" id="IPR010417">
    <property type="entry name" value="Embryo-specific_ATS3"/>
</dbReference>
<dbReference type="PANTHER" id="PTHR31718:SF31">
    <property type="entry name" value="OS01G0172800 PROTEIN"/>
    <property type="match status" value="1"/>
</dbReference>
<dbReference type="EMBL" id="JARBHA010000016">
    <property type="protein sequence ID" value="KAJ9679147.1"/>
    <property type="molecule type" value="Genomic_DNA"/>
</dbReference>
<proteinExistence type="predicted"/>
<dbReference type="CDD" id="cd00113">
    <property type="entry name" value="PLAT"/>
    <property type="match status" value="1"/>
</dbReference>
<accession>A0AA39DED3</accession>
<reference evidence="2 3" key="1">
    <citation type="journal article" date="2023" name="BMC Biotechnol.">
        <title>Vitis rotundifolia cv Carlos genome sequencing.</title>
        <authorList>
            <person name="Huff M."/>
            <person name="Hulse-Kemp A."/>
            <person name="Scheffler B."/>
            <person name="Youngblood R."/>
            <person name="Simpson S."/>
            <person name="Babiker E."/>
            <person name="Staton M."/>
        </authorList>
    </citation>
    <scope>NUCLEOTIDE SEQUENCE [LARGE SCALE GENOMIC DNA]</scope>
    <source>
        <tissue evidence="2">Leaf</tissue>
    </source>
</reference>
<organism evidence="2 3">
    <name type="scientific">Vitis rotundifolia</name>
    <name type="common">Muscadine grape</name>
    <dbReference type="NCBI Taxonomy" id="103349"/>
    <lineage>
        <taxon>Eukaryota</taxon>
        <taxon>Viridiplantae</taxon>
        <taxon>Streptophyta</taxon>
        <taxon>Embryophyta</taxon>
        <taxon>Tracheophyta</taxon>
        <taxon>Spermatophyta</taxon>
        <taxon>Magnoliopsida</taxon>
        <taxon>eudicotyledons</taxon>
        <taxon>Gunneridae</taxon>
        <taxon>Pentapetalae</taxon>
        <taxon>rosids</taxon>
        <taxon>Vitales</taxon>
        <taxon>Vitaceae</taxon>
        <taxon>Viteae</taxon>
        <taxon>Vitis</taxon>
    </lineage>
</organism>
<evidence type="ECO:0000313" key="2">
    <source>
        <dbReference type="EMBL" id="KAJ9679147.1"/>
    </source>
</evidence>
<dbReference type="SUPFAM" id="SSF49723">
    <property type="entry name" value="Lipase/lipooxygenase domain (PLAT/LH2 domain)"/>
    <property type="match status" value="1"/>
</dbReference>
<evidence type="ECO:0000256" key="1">
    <source>
        <dbReference type="SAM" id="SignalP"/>
    </source>
</evidence>
<evidence type="ECO:0000313" key="3">
    <source>
        <dbReference type="Proteomes" id="UP001168098"/>
    </source>
</evidence>
<sequence length="167" mass="18871">MKGVYFLLHLASIFIISQAQSIVSHPHALKSQNFNSIQKVGRTCSFIVIIKTSCSSIQFTRDQISLAFGDAYGNKVYAPRIDDPTSRRFERCVSDTFQISGVCTYQICHVAFYRSGSDGWKPESVTIYGFNSRPVTFYYKRFIPRGVWFGFNHCSKASGFIITSTSN</sequence>
<dbReference type="Proteomes" id="UP001168098">
    <property type="component" value="Unassembled WGS sequence"/>
</dbReference>
<gene>
    <name evidence="2" type="ORF">PVL29_021159</name>
</gene>
<name>A0AA39DED3_VITRO</name>
<feature type="signal peptide" evidence="1">
    <location>
        <begin position="1"/>
        <end position="19"/>
    </location>
</feature>
<keyword evidence="1" id="KW-0732">Signal</keyword>
<dbReference type="AlphaFoldDB" id="A0AA39DED3"/>